<protein>
    <submittedName>
        <fullName evidence="1">Uncharacterized protein</fullName>
    </submittedName>
</protein>
<proteinExistence type="predicted"/>
<evidence type="ECO:0000313" key="2">
    <source>
        <dbReference type="Proteomes" id="UP001299546"/>
    </source>
</evidence>
<sequence>MGTIKARLLGAPMVISVKEKSLRSINLSDFLLGAFILANGCTIYRKVEIH</sequence>
<dbReference type="EMBL" id="JAJCIS010000003">
    <property type="protein sequence ID" value="MCB7387312.1"/>
    <property type="molecule type" value="Genomic_DNA"/>
</dbReference>
<dbReference type="RefSeq" id="WP_199882836.1">
    <property type="nucleotide sequence ID" value="NZ_JAJCIQ010000003.1"/>
</dbReference>
<keyword evidence="2" id="KW-1185">Reference proteome</keyword>
<evidence type="ECO:0000313" key="1">
    <source>
        <dbReference type="EMBL" id="MCB7387312.1"/>
    </source>
</evidence>
<accession>A0ABS8DFW7</accession>
<reference evidence="1 2" key="1">
    <citation type="submission" date="2021-10" db="EMBL/GenBank/DDBJ databases">
        <title>Collection of gut derived symbiotic bacterial strains cultured from healthy donors.</title>
        <authorList>
            <person name="Lin H."/>
            <person name="Littmann E."/>
            <person name="Kohout C."/>
            <person name="Pamer E.G."/>
        </authorList>
    </citation>
    <scope>NUCLEOTIDE SEQUENCE [LARGE SCALE GENOMIC DNA]</scope>
    <source>
        <strain evidence="1 2">DFI.1.165</strain>
    </source>
</reference>
<organism evidence="1 2">
    <name type="scientific">Bariatricus massiliensis</name>
    <dbReference type="NCBI Taxonomy" id="1745713"/>
    <lineage>
        <taxon>Bacteria</taxon>
        <taxon>Bacillati</taxon>
        <taxon>Bacillota</taxon>
        <taxon>Clostridia</taxon>
        <taxon>Lachnospirales</taxon>
        <taxon>Lachnospiraceae</taxon>
        <taxon>Bariatricus</taxon>
    </lineage>
</organism>
<gene>
    <name evidence="1" type="ORF">LIZ65_08420</name>
</gene>
<dbReference type="Proteomes" id="UP001299546">
    <property type="component" value="Unassembled WGS sequence"/>
</dbReference>
<comment type="caution">
    <text evidence="1">The sequence shown here is derived from an EMBL/GenBank/DDBJ whole genome shotgun (WGS) entry which is preliminary data.</text>
</comment>
<name>A0ABS8DFW7_9FIRM</name>